<protein>
    <submittedName>
        <fullName evidence="1">Uncharacterized protein</fullName>
    </submittedName>
</protein>
<reference evidence="1 2" key="1">
    <citation type="submission" date="2015-08" db="EMBL/GenBank/DDBJ databases">
        <authorList>
            <person name="Babu N.S."/>
            <person name="Beckwith C.J."/>
            <person name="Beseler K.G."/>
            <person name="Brison A."/>
            <person name="Carone J.V."/>
            <person name="Caskin T.P."/>
            <person name="Diamond M."/>
            <person name="Durham M.E."/>
            <person name="Foxe J.M."/>
            <person name="Go M."/>
            <person name="Henderson B.A."/>
            <person name="Jones I.B."/>
            <person name="McGettigan J.A."/>
            <person name="Micheletti S.J."/>
            <person name="Nasrallah M.E."/>
            <person name="Ortiz D."/>
            <person name="Piller C.R."/>
            <person name="Privatt S.R."/>
            <person name="Schneider S.L."/>
            <person name="Sharp S."/>
            <person name="Smith T.C."/>
            <person name="Stanton J.D."/>
            <person name="Ullery H.E."/>
            <person name="Wilson R.J."/>
            <person name="Serrano M.G."/>
            <person name="Buck G."/>
            <person name="Lee V."/>
            <person name="Wang Y."/>
            <person name="Carvalho R."/>
            <person name="Voegtly L."/>
            <person name="Shi R."/>
            <person name="Duckworth R."/>
            <person name="Johnson A."/>
            <person name="Loviza R."/>
            <person name="Walstead R."/>
            <person name="Shah Z."/>
            <person name="Kiflezghi M."/>
            <person name="Wade K."/>
            <person name="Ball S.L."/>
            <person name="Bradley K.W."/>
            <person name="Asai D.J."/>
            <person name="Bowman C.A."/>
            <person name="Russell D.A."/>
            <person name="Pope W.H."/>
            <person name="Jacobs-Sera D."/>
            <person name="Hendrix R.W."/>
            <person name="Hatfull G.F."/>
        </authorList>
    </citation>
    <scope>NUCLEOTIDE SEQUENCE [LARGE SCALE GENOMIC DNA]</scope>
    <source>
        <strain evidence="1 2">DSM 27648</strain>
    </source>
</reference>
<evidence type="ECO:0000313" key="1">
    <source>
        <dbReference type="EMBL" id="AKV02590.1"/>
    </source>
</evidence>
<evidence type="ECO:0000313" key="2">
    <source>
        <dbReference type="Proteomes" id="UP000064967"/>
    </source>
</evidence>
<dbReference type="Proteomes" id="UP000064967">
    <property type="component" value="Chromosome"/>
</dbReference>
<dbReference type="EMBL" id="CP012333">
    <property type="protein sequence ID" value="AKV02590.1"/>
    <property type="molecule type" value="Genomic_DNA"/>
</dbReference>
<dbReference type="AlphaFoldDB" id="A0A0K1QAZ3"/>
<organism evidence="1 2">
    <name type="scientific">Labilithrix luteola</name>
    <dbReference type="NCBI Taxonomy" id="1391654"/>
    <lineage>
        <taxon>Bacteria</taxon>
        <taxon>Pseudomonadati</taxon>
        <taxon>Myxococcota</taxon>
        <taxon>Polyangia</taxon>
        <taxon>Polyangiales</taxon>
        <taxon>Labilitrichaceae</taxon>
        <taxon>Labilithrix</taxon>
    </lineage>
</organism>
<proteinExistence type="predicted"/>
<name>A0A0K1QAZ3_9BACT</name>
<dbReference type="STRING" id="1391654.AKJ09_09253"/>
<accession>A0A0K1QAZ3</accession>
<keyword evidence="2" id="KW-1185">Reference proteome</keyword>
<sequence>MCPKRTFAFQQPNNAGRSACATENRTSTERLCDVTTELRNASESVVQLR</sequence>
<gene>
    <name evidence="1" type="ORF">AKJ09_09253</name>
</gene>
<dbReference type="KEGG" id="llu:AKJ09_09253"/>